<accession>A0A8J7IP86</accession>
<evidence type="ECO:0000313" key="3">
    <source>
        <dbReference type="Proteomes" id="UP000662314"/>
    </source>
</evidence>
<name>A0A8J7IP86_9NOST</name>
<sequence>MSAVRSRCVWGGLYQFASRKSQVIVLGLAVNGTSTSGVAVSLWFQHLRSLPSITELKV</sequence>
<comment type="caution">
    <text evidence="2">The sequence shown here is derived from an EMBL/GenBank/DDBJ whole genome shotgun (WGS) entry which is preliminary data.</text>
</comment>
<protein>
    <submittedName>
        <fullName evidence="2">Uncharacterized protein</fullName>
    </submittedName>
</protein>
<keyword evidence="1" id="KW-1133">Transmembrane helix</keyword>
<dbReference type="RefSeq" id="WP_214435767.1">
    <property type="nucleotide sequence ID" value="NZ_CAWPUQ010000181.1"/>
</dbReference>
<dbReference type="Proteomes" id="UP000662314">
    <property type="component" value="Unassembled WGS sequence"/>
</dbReference>
<gene>
    <name evidence="2" type="ORF">I8752_29530</name>
</gene>
<organism evidence="2 3">
    <name type="scientific">Dendronalium phyllosphericum CENA369</name>
    <dbReference type="NCBI Taxonomy" id="1725256"/>
    <lineage>
        <taxon>Bacteria</taxon>
        <taxon>Bacillati</taxon>
        <taxon>Cyanobacteriota</taxon>
        <taxon>Cyanophyceae</taxon>
        <taxon>Nostocales</taxon>
        <taxon>Nostocaceae</taxon>
        <taxon>Dendronalium</taxon>
        <taxon>Dendronalium phyllosphericum</taxon>
    </lineage>
</organism>
<evidence type="ECO:0000256" key="1">
    <source>
        <dbReference type="SAM" id="Phobius"/>
    </source>
</evidence>
<keyword evidence="3" id="KW-1185">Reference proteome</keyword>
<dbReference type="AlphaFoldDB" id="A0A8J7IP86"/>
<keyword evidence="1" id="KW-0472">Membrane</keyword>
<proteinExistence type="predicted"/>
<reference evidence="2 3" key="1">
    <citation type="journal article" date="2021" name="Int. J. Syst. Evol. Microbiol.">
        <title>Amazonocrinis nigriterrae gen. nov., sp. nov., Atlanticothrix silvestris gen. nov., sp. nov. and Dendronalium phyllosphericum gen. nov., sp. nov., nostocacean cyanobacteria from Brazilian environments.</title>
        <authorList>
            <person name="Alvarenga D.O."/>
            <person name="Andreote A.P.D."/>
            <person name="Branco L.H.Z."/>
            <person name="Delbaje E."/>
            <person name="Cruz R.B."/>
            <person name="Varani A.M."/>
            <person name="Fiore M.F."/>
        </authorList>
    </citation>
    <scope>NUCLEOTIDE SEQUENCE [LARGE SCALE GENOMIC DNA]</scope>
    <source>
        <strain evidence="2 3">CENA369</strain>
    </source>
</reference>
<keyword evidence="1" id="KW-0812">Transmembrane</keyword>
<evidence type="ECO:0000313" key="2">
    <source>
        <dbReference type="EMBL" id="MBH8577052.1"/>
    </source>
</evidence>
<dbReference type="EMBL" id="JAECZA010000251">
    <property type="protein sequence ID" value="MBH8577052.1"/>
    <property type="molecule type" value="Genomic_DNA"/>
</dbReference>
<feature type="transmembrane region" description="Helical" evidence="1">
    <location>
        <begin position="23"/>
        <end position="44"/>
    </location>
</feature>